<gene>
    <name evidence="2" type="ORF">PXEA_LOCUS3758</name>
</gene>
<evidence type="ECO:0000313" key="3">
    <source>
        <dbReference type="Proteomes" id="UP000784294"/>
    </source>
</evidence>
<proteinExistence type="predicted"/>
<name>A0A3S5FC52_9PLAT</name>
<reference evidence="2" key="1">
    <citation type="submission" date="2018-11" db="EMBL/GenBank/DDBJ databases">
        <authorList>
            <consortium name="Pathogen Informatics"/>
        </authorList>
    </citation>
    <scope>NUCLEOTIDE SEQUENCE</scope>
</reference>
<feature type="transmembrane region" description="Helical" evidence="1">
    <location>
        <begin position="20"/>
        <end position="43"/>
    </location>
</feature>
<keyword evidence="1" id="KW-1133">Transmembrane helix</keyword>
<accession>A0A3S5FC52</accession>
<keyword evidence="1" id="KW-0812">Transmembrane</keyword>
<sequence>MSSWRPFSTFPIFTLPRTLLFYYSPSLSPAFLLFVSSFVLIFISRCLSLTSQDFS</sequence>
<keyword evidence="1" id="KW-0472">Membrane</keyword>
<keyword evidence="3" id="KW-1185">Reference proteome</keyword>
<dbReference type="Proteomes" id="UP000784294">
    <property type="component" value="Unassembled WGS sequence"/>
</dbReference>
<dbReference type="AlphaFoldDB" id="A0A3S5FC52"/>
<protein>
    <submittedName>
        <fullName evidence="2">Uncharacterized protein</fullName>
    </submittedName>
</protein>
<evidence type="ECO:0000256" key="1">
    <source>
        <dbReference type="SAM" id="Phobius"/>
    </source>
</evidence>
<dbReference type="EMBL" id="CAAALY010008661">
    <property type="protein sequence ID" value="VEL10318.1"/>
    <property type="molecule type" value="Genomic_DNA"/>
</dbReference>
<organism evidence="2 3">
    <name type="scientific">Protopolystoma xenopodis</name>
    <dbReference type="NCBI Taxonomy" id="117903"/>
    <lineage>
        <taxon>Eukaryota</taxon>
        <taxon>Metazoa</taxon>
        <taxon>Spiralia</taxon>
        <taxon>Lophotrochozoa</taxon>
        <taxon>Platyhelminthes</taxon>
        <taxon>Monogenea</taxon>
        <taxon>Polyopisthocotylea</taxon>
        <taxon>Polystomatidea</taxon>
        <taxon>Polystomatidae</taxon>
        <taxon>Protopolystoma</taxon>
    </lineage>
</organism>
<evidence type="ECO:0000313" key="2">
    <source>
        <dbReference type="EMBL" id="VEL10318.1"/>
    </source>
</evidence>
<comment type="caution">
    <text evidence="2">The sequence shown here is derived from an EMBL/GenBank/DDBJ whole genome shotgun (WGS) entry which is preliminary data.</text>
</comment>